<evidence type="ECO:0000313" key="1">
    <source>
        <dbReference type="EMBL" id="KAK8786171.1"/>
    </source>
</evidence>
<proteinExistence type="predicted"/>
<dbReference type="AlphaFoldDB" id="A0AAQ4FHJ5"/>
<protein>
    <submittedName>
        <fullName evidence="1">Uncharacterized protein</fullName>
    </submittedName>
</protein>
<accession>A0AAQ4FHJ5</accession>
<keyword evidence="2" id="KW-1185">Reference proteome</keyword>
<evidence type="ECO:0000313" key="2">
    <source>
        <dbReference type="Proteomes" id="UP001321473"/>
    </source>
</evidence>
<organism evidence="1 2">
    <name type="scientific">Amblyomma americanum</name>
    <name type="common">Lone star tick</name>
    <dbReference type="NCBI Taxonomy" id="6943"/>
    <lineage>
        <taxon>Eukaryota</taxon>
        <taxon>Metazoa</taxon>
        <taxon>Ecdysozoa</taxon>
        <taxon>Arthropoda</taxon>
        <taxon>Chelicerata</taxon>
        <taxon>Arachnida</taxon>
        <taxon>Acari</taxon>
        <taxon>Parasitiformes</taxon>
        <taxon>Ixodida</taxon>
        <taxon>Ixodoidea</taxon>
        <taxon>Ixodidae</taxon>
        <taxon>Amblyomminae</taxon>
        <taxon>Amblyomma</taxon>
    </lineage>
</organism>
<sequence length="81" mass="8888">MRRPNFQGGEKNAVVSARSFLCRGSITRVLGGDERGFPTETILLKKGVNPKSEPNKRPVQEVPIPAPILPTVILKKASQYC</sequence>
<comment type="caution">
    <text evidence="1">The sequence shown here is derived from an EMBL/GenBank/DDBJ whole genome shotgun (WGS) entry which is preliminary data.</text>
</comment>
<dbReference type="Proteomes" id="UP001321473">
    <property type="component" value="Unassembled WGS sequence"/>
</dbReference>
<dbReference type="EMBL" id="JARKHS020002930">
    <property type="protein sequence ID" value="KAK8786171.1"/>
    <property type="molecule type" value="Genomic_DNA"/>
</dbReference>
<name>A0AAQ4FHJ5_AMBAM</name>
<reference evidence="1 2" key="1">
    <citation type="journal article" date="2023" name="Arcadia Sci">
        <title>De novo assembly of a long-read Amblyomma americanum tick genome.</title>
        <authorList>
            <person name="Chou S."/>
            <person name="Poskanzer K.E."/>
            <person name="Rollins M."/>
            <person name="Thuy-Boun P.S."/>
        </authorList>
    </citation>
    <scope>NUCLEOTIDE SEQUENCE [LARGE SCALE GENOMIC DNA]</scope>
    <source>
        <strain evidence="1">F_SG_1</strain>
        <tissue evidence="1">Salivary glands</tissue>
    </source>
</reference>
<gene>
    <name evidence="1" type="ORF">V5799_007465</name>
</gene>